<organism evidence="4 5">
    <name type="scientific">Candidatus Collierbacteria bacterium CG09_land_8_20_14_0_10_46_12</name>
    <dbReference type="NCBI Taxonomy" id="1974533"/>
    <lineage>
        <taxon>Bacteria</taxon>
        <taxon>Candidatus Collieribacteriota</taxon>
    </lineage>
</organism>
<dbReference type="Gene3D" id="3.40.50.620">
    <property type="entry name" value="HUPs"/>
    <property type="match status" value="1"/>
</dbReference>
<dbReference type="PANTHER" id="PTHR40732:SF1">
    <property type="entry name" value="GTP-DEPENDENT DEPHOSPHO-COA KINASE"/>
    <property type="match status" value="1"/>
</dbReference>
<sequence>MQIIGQSKSSCDNTFMTYKYNSAILGGTFDHFHLGHEQFIVSAFTQVKHITIGLVHDLLGPAKSHLNSLEDYHTRLNKLETFLHKQNLAQREHIIPIFDIYGTTLTDHKIETIFVTPTTRPNALIINQERKSRGMSPLTIVTIKESVGDDGEIISSSRIRAGQIDRRGSSYLKFFLSQKQYHLPSHLRQALQHPLGSVISTVAELSQIIPPKCLIIAVGDIVAIDLKKNNVKVALNIVDYRTRRHAISQSEIAKYLLPIHYHLVNPPGNINKQFAPMLQEAISHSTPQIILVDGEEDLLALPTMLLAPLNTYVIYGQYNLGMVVVRITEEIKAEAKRLLAQF</sequence>
<dbReference type="Proteomes" id="UP000229574">
    <property type="component" value="Unassembled WGS sequence"/>
</dbReference>
<dbReference type="GO" id="GO:0005525">
    <property type="term" value="F:GTP binding"/>
    <property type="evidence" value="ECO:0007669"/>
    <property type="project" value="UniProtKB-KW"/>
</dbReference>
<dbReference type="AlphaFoldDB" id="A0A2H0WZP0"/>
<dbReference type="Pfam" id="PF01467">
    <property type="entry name" value="CTP_transf_like"/>
    <property type="match status" value="1"/>
</dbReference>
<dbReference type="PANTHER" id="PTHR40732">
    <property type="entry name" value="UPF0218 PROTEIN TK1697"/>
    <property type="match status" value="1"/>
</dbReference>
<proteinExistence type="inferred from homology"/>
<evidence type="ECO:0000259" key="3">
    <source>
        <dbReference type="Pfam" id="PF01467"/>
    </source>
</evidence>
<feature type="domain" description="Cytidyltransferase-like" evidence="3">
    <location>
        <begin position="24"/>
        <end position="161"/>
    </location>
</feature>
<accession>A0A2H0WZP0</accession>
<reference evidence="5" key="1">
    <citation type="submission" date="2017-09" db="EMBL/GenBank/DDBJ databases">
        <title>Depth-based differentiation of microbial function through sediment-hosted aquifers and enrichment of novel symbionts in the deep terrestrial subsurface.</title>
        <authorList>
            <person name="Probst A.J."/>
            <person name="Ladd B."/>
            <person name="Jarett J.K."/>
            <person name="Geller-Mcgrath D.E."/>
            <person name="Sieber C.M.K."/>
            <person name="Emerson J.B."/>
            <person name="Anantharaman K."/>
            <person name="Thomas B.C."/>
            <person name="Malmstrom R."/>
            <person name="Stieglmeier M."/>
            <person name="Klingl A."/>
            <person name="Woyke T."/>
            <person name="Ryan C.M."/>
            <person name="Banfield J.F."/>
        </authorList>
    </citation>
    <scope>NUCLEOTIDE SEQUENCE [LARGE SCALE GENOMIC DNA]</scope>
</reference>
<dbReference type="GO" id="GO:0015937">
    <property type="term" value="P:coenzyme A biosynthetic process"/>
    <property type="evidence" value="ECO:0007669"/>
    <property type="project" value="InterPro"/>
</dbReference>
<dbReference type="HAMAP" id="MF_00590">
    <property type="entry name" value="Dephospho_CoA_kinase_GTP_dep"/>
    <property type="match status" value="1"/>
</dbReference>
<dbReference type="InterPro" id="IPR004821">
    <property type="entry name" value="Cyt_trans-like"/>
</dbReference>
<dbReference type="EMBL" id="PEYY01000050">
    <property type="protein sequence ID" value="PIS18087.1"/>
    <property type="molecule type" value="Genomic_DNA"/>
</dbReference>
<comment type="caution">
    <text evidence="4">The sequence shown here is derived from an EMBL/GenBank/DDBJ whole genome shotgun (WGS) entry which is preliminary data.</text>
</comment>
<gene>
    <name evidence="4" type="ORF">COT54_01185</name>
</gene>
<dbReference type="SUPFAM" id="SSF52374">
    <property type="entry name" value="Nucleotidylyl transferase"/>
    <property type="match status" value="1"/>
</dbReference>
<name>A0A2H0WZP0_9BACT</name>
<dbReference type="NCBIfam" id="NF001985">
    <property type="entry name" value="PRK00777.1"/>
    <property type="match status" value="1"/>
</dbReference>
<evidence type="ECO:0000256" key="2">
    <source>
        <dbReference type="ARBA" id="ARBA00023134"/>
    </source>
</evidence>
<evidence type="ECO:0000313" key="4">
    <source>
        <dbReference type="EMBL" id="PIS18087.1"/>
    </source>
</evidence>
<evidence type="ECO:0000313" key="5">
    <source>
        <dbReference type="Proteomes" id="UP000229574"/>
    </source>
</evidence>
<dbReference type="GO" id="GO:0016301">
    <property type="term" value="F:kinase activity"/>
    <property type="evidence" value="ECO:0007669"/>
    <property type="project" value="InterPro"/>
</dbReference>
<protein>
    <recommendedName>
        <fullName evidence="3">Cytidyltransferase-like domain-containing protein</fullName>
    </recommendedName>
</protein>
<dbReference type="Pfam" id="PF04019">
    <property type="entry name" value="DUF359"/>
    <property type="match status" value="1"/>
</dbReference>
<keyword evidence="2" id="KW-0342">GTP-binding</keyword>
<dbReference type="InterPro" id="IPR014729">
    <property type="entry name" value="Rossmann-like_a/b/a_fold"/>
</dbReference>
<keyword evidence="1" id="KW-0547">Nucleotide-binding</keyword>
<evidence type="ECO:0000256" key="1">
    <source>
        <dbReference type="ARBA" id="ARBA00022741"/>
    </source>
</evidence>
<dbReference type="InterPro" id="IPR007164">
    <property type="entry name" value="GTP-dep_dephospho-CoA_kin"/>
</dbReference>